<dbReference type="Gene3D" id="2.60.120.10">
    <property type="entry name" value="Jelly Rolls"/>
    <property type="match status" value="1"/>
</dbReference>
<dbReference type="InterPro" id="IPR021789">
    <property type="entry name" value="KHA_dom"/>
</dbReference>
<keyword evidence="13" id="KW-0040">ANK repeat</keyword>
<evidence type="ECO:0000256" key="10">
    <source>
        <dbReference type="ARBA" id="ARBA00023065"/>
    </source>
</evidence>
<dbReference type="InterPro" id="IPR003938">
    <property type="entry name" value="K_chnl_volt-dep_EAG/ELK/ERG"/>
</dbReference>
<dbReference type="Pfam" id="PF11834">
    <property type="entry name" value="KHA"/>
    <property type="match status" value="1"/>
</dbReference>
<dbReference type="Gene3D" id="1.10.287.70">
    <property type="match status" value="1"/>
</dbReference>
<dbReference type="Gene3D" id="1.25.40.20">
    <property type="entry name" value="Ankyrin repeat-containing domain"/>
    <property type="match status" value="1"/>
</dbReference>
<evidence type="ECO:0000256" key="9">
    <source>
        <dbReference type="ARBA" id="ARBA00022989"/>
    </source>
</evidence>
<evidence type="ECO:0000256" key="6">
    <source>
        <dbReference type="ARBA" id="ARBA00022826"/>
    </source>
</evidence>
<dbReference type="InterPro" id="IPR014710">
    <property type="entry name" value="RmlC-like_jellyroll"/>
</dbReference>
<keyword evidence="3" id="KW-0813">Transport</keyword>
<dbReference type="InterPro" id="IPR000595">
    <property type="entry name" value="cNMP-bd_dom"/>
</dbReference>
<feature type="transmembrane region" description="Helical" evidence="14">
    <location>
        <begin position="131"/>
        <end position="157"/>
    </location>
</feature>
<keyword evidence="11 14" id="KW-0472">Membrane</keyword>
<dbReference type="GO" id="GO:0005249">
    <property type="term" value="F:voltage-gated potassium channel activity"/>
    <property type="evidence" value="ECO:0007669"/>
    <property type="project" value="InterPro"/>
</dbReference>
<evidence type="ECO:0000256" key="5">
    <source>
        <dbReference type="ARBA" id="ARBA00022692"/>
    </source>
</evidence>
<keyword evidence="6" id="KW-0631">Potassium channel</keyword>
<comment type="subcellular location">
    <subcellularLocation>
        <location evidence="1">Membrane</location>
        <topology evidence="1">Multi-pass membrane protein</topology>
    </subcellularLocation>
</comment>
<evidence type="ECO:0000256" key="4">
    <source>
        <dbReference type="ARBA" id="ARBA00022538"/>
    </source>
</evidence>
<dbReference type="PROSITE" id="PS50297">
    <property type="entry name" value="ANK_REP_REGION"/>
    <property type="match status" value="2"/>
</dbReference>
<organism evidence="17">
    <name type="scientific">Brassica cretica</name>
    <name type="common">Mustard</name>
    <dbReference type="NCBI Taxonomy" id="69181"/>
    <lineage>
        <taxon>Eukaryota</taxon>
        <taxon>Viridiplantae</taxon>
        <taxon>Streptophyta</taxon>
        <taxon>Embryophyta</taxon>
        <taxon>Tracheophyta</taxon>
        <taxon>Spermatophyta</taxon>
        <taxon>Magnoliopsida</taxon>
        <taxon>eudicotyledons</taxon>
        <taxon>Gunneridae</taxon>
        <taxon>Pentapetalae</taxon>
        <taxon>rosids</taxon>
        <taxon>malvids</taxon>
        <taxon>Brassicales</taxon>
        <taxon>Brassicaceae</taxon>
        <taxon>Brassiceae</taxon>
        <taxon>Brassica</taxon>
    </lineage>
</organism>
<dbReference type="SUPFAM" id="SSF51206">
    <property type="entry name" value="cAMP-binding domain-like"/>
    <property type="match status" value="1"/>
</dbReference>
<reference evidence="17" key="1">
    <citation type="submission" date="2019-12" db="EMBL/GenBank/DDBJ databases">
        <title>Genome sequencing and annotation of Brassica cretica.</title>
        <authorList>
            <person name="Studholme D.J."/>
            <person name="Sarris P.F."/>
        </authorList>
    </citation>
    <scope>NUCLEOTIDE SEQUENCE</scope>
    <source>
        <strain evidence="17">PFS-102/07</strain>
        <tissue evidence="17">Leaf</tissue>
    </source>
</reference>
<dbReference type="SUPFAM" id="SSF48403">
    <property type="entry name" value="Ankyrin repeat"/>
    <property type="match status" value="1"/>
</dbReference>
<dbReference type="AlphaFoldDB" id="A0A8S9KCV1"/>
<evidence type="ECO:0000256" key="12">
    <source>
        <dbReference type="ARBA" id="ARBA00023303"/>
    </source>
</evidence>
<evidence type="ECO:0000313" key="17">
    <source>
        <dbReference type="EMBL" id="KAF2591872.1"/>
    </source>
</evidence>
<evidence type="ECO:0000256" key="3">
    <source>
        <dbReference type="ARBA" id="ARBA00022448"/>
    </source>
</evidence>
<feature type="repeat" description="ANK" evidence="13">
    <location>
        <begin position="365"/>
        <end position="397"/>
    </location>
</feature>
<dbReference type="PROSITE" id="PS51490">
    <property type="entry name" value="KHA"/>
    <property type="match status" value="1"/>
</dbReference>
<dbReference type="PRINTS" id="PR01463">
    <property type="entry name" value="EAGCHANLFMLY"/>
</dbReference>
<keyword evidence="10" id="KW-0406">Ion transport</keyword>
<evidence type="ECO:0000256" key="2">
    <source>
        <dbReference type="ARBA" id="ARBA00007929"/>
    </source>
</evidence>
<dbReference type="Pfam" id="PF12796">
    <property type="entry name" value="Ank_2"/>
    <property type="match status" value="1"/>
</dbReference>
<comment type="similarity">
    <text evidence="2">Belongs to the potassium channel family. Plant (TC 1.A.1.4) subfamily.</text>
</comment>
<dbReference type="SMART" id="SM00248">
    <property type="entry name" value="ANK"/>
    <property type="match status" value="2"/>
</dbReference>
<keyword evidence="5 14" id="KW-0812">Transmembrane</keyword>
<feature type="repeat" description="ANK" evidence="13">
    <location>
        <begin position="429"/>
        <end position="461"/>
    </location>
</feature>
<feature type="transmembrane region" description="Helical" evidence="14">
    <location>
        <begin position="39"/>
        <end position="62"/>
    </location>
</feature>
<evidence type="ECO:0000256" key="11">
    <source>
        <dbReference type="ARBA" id="ARBA00023136"/>
    </source>
</evidence>
<evidence type="ECO:0000256" key="14">
    <source>
        <dbReference type="SAM" id="Phobius"/>
    </source>
</evidence>
<evidence type="ECO:0000256" key="13">
    <source>
        <dbReference type="PROSITE-ProRule" id="PRU00023"/>
    </source>
</evidence>
<dbReference type="PANTHER" id="PTHR45743">
    <property type="entry name" value="POTASSIUM CHANNEL AKT1"/>
    <property type="match status" value="1"/>
</dbReference>
<dbReference type="PANTHER" id="PTHR45743:SF13">
    <property type="entry name" value="POTASSIUM CHANNEL AKT6"/>
    <property type="match status" value="1"/>
</dbReference>
<dbReference type="GO" id="GO:0034702">
    <property type="term" value="C:monoatomic ion channel complex"/>
    <property type="evidence" value="ECO:0007669"/>
    <property type="project" value="UniProtKB-KW"/>
</dbReference>
<evidence type="ECO:0000256" key="1">
    <source>
        <dbReference type="ARBA" id="ARBA00004141"/>
    </source>
</evidence>
<gene>
    <name evidence="17" type="ORF">F2Q70_00041322</name>
</gene>
<feature type="domain" description="Cyclic nucleotide-binding" evidence="15">
    <location>
        <begin position="316"/>
        <end position="361"/>
    </location>
</feature>
<keyword evidence="12" id="KW-0407">Ion channel</keyword>
<dbReference type="Pfam" id="PF00520">
    <property type="entry name" value="Ion_trans"/>
    <property type="match status" value="1"/>
</dbReference>
<dbReference type="CDD" id="cd00038">
    <property type="entry name" value="CAP_ED"/>
    <property type="match status" value="1"/>
</dbReference>
<protein>
    <submittedName>
        <fullName evidence="17">Uncharacterized protein</fullName>
    </submittedName>
</protein>
<evidence type="ECO:0000259" key="16">
    <source>
        <dbReference type="PROSITE" id="PS51490"/>
    </source>
</evidence>
<evidence type="ECO:0000256" key="7">
    <source>
        <dbReference type="ARBA" id="ARBA00022882"/>
    </source>
</evidence>
<feature type="transmembrane region" description="Helical" evidence="14">
    <location>
        <begin position="214"/>
        <end position="237"/>
    </location>
</feature>
<keyword evidence="8" id="KW-0630">Potassium</keyword>
<keyword evidence="9 14" id="KW-1133">Transmembrane helix</keyword>
<accession>A0A8S9KCV1</accession>
<name>A0A8S9KCV1_BRACR</name>
<dbReference type="PROSITE" id="PS50088">
    <property type="entry name" value="ANK_REPEAT"/>
    <property type="match status" value="2"/>
</dbReference>
<keyword evidence="7" id="KW-0851">Voltage-gated channel</keyword>
<dbReference type="SUPFAM" id="SSF81324">
    <property type="entry name" value="Voltage-gated potassium channels"/>
    <property type="match status" value="1"/>
</dbReference>
<dbReference type="InterPro" id="IPR005821">
    <property type="entry name" value="Ion_trans_dom"/>
</dbReference>
<feature type="domain" description="KHA" evidence="16">
    <location>
        <begin position="577"/>
        <end position="643"/>
    </location>
</feature>
<evidence type="ECO:0000259" key="15">
    <source>
        <dbReference type="PROSITE" id="PS50042"/>
    </source>
</evidence>
<dbReference type="InterPro" id="IPR036770">
    <property type="entry name" value="Ankyrin_rpt-contain_sf"/>
</dbReference>
<dbReference type="InterPro" id="IPR018490">
    <property type="entry name" value="cNMP-bd_dom_sf"/>
</dbReference>
<dbReference type="PROSITE" id="PS50042">
    <property type="entry name" value="CNMP_BINDING_3"/>
    <property type="match status" value="1"/>
</dbReference>
<dbReference type="EMBL" id="QGKY02000190">
    <property type="protein sequence ID" value="KAF2591872.1"/>
    <property type="molecule type" value="Genomic_DNA"/>
</dbReference>
<evidence type="ECO:0000256" key="8">
    <source>
        <dbReference type="ARBA" id="ARBA00022958"/>
    </source>
</evidence>
<sequence length="643" mass="72251">MLFVITHVAAYVPWASPFEFGFLQRPRAPLSILDNIVNGFFAIDIILTFFVAFLDKVTYLLIDDPKRIAWRYVSTWFAFDVISTFPYESFGSLLHSSIQGYGIFSMLRLWRLRRVSNCFARLEKDRRYSYFWVRSTKLLLCTLFVIHCGACFLYSIASHYPDPSKTFMALTDENWKQSPLAVQYNTAMYWSITTFSTTGYGDIHGVNSKEMTFILFYMVFNLGLSAYIIGNMTNLVVHVTSRTRKFRDTIQAASGFGQRNNLPVRLQDQMVAHLCLRYRTDSEGLQQQEIIDSLPKAIRSSISHYLFYEVVDNIYLFHGISNDLLFQLVTEMKAEYFPPKEDVILQNEAPTDFYILVTGAVVNSEGNVPLWEAIIGGHSEIAKLLAENGAKLSLDSVSYYSCLAVEKHSLEALKDIIKYGGDITLPDGTGTTALHRAVSEGHVEIVKFLLDKGADLDMPDSYGWTPRGLAEHQGHEDIKTLFHNHRPVEKKPQRIPGTPEFPVTGKPLMKHSSEPTLPHSGEVPLVQEGGQLVVSQRRKLSNFRNSLFGFMSAANTGDDGGETTRSSVGGGAFYPSRVTIRSSENGELGGKVVILPNSMEELLKVGEEKMGFLPTKVLTREGAEIDDITLIRDGDCLILARDP</sequence>
<dbReference type="FunFam" id="1.10.287.70:FF:000123">
    <property type="entry name" value="Potassium channel KAT3"/>
    <property type="match status" value="1"/>
</dbReference>
<comment type="caution">
    <text evidence="17">The sequence shown here is derived from an EMBL/GenBank/DDBJ whole genome shotgun (WGS) entry which is preliminary data.</text>
</comment>
<dbReference type="InterPro" id="IPR045319">
    <property type="entry name" value="KAT/AKT"/>
</dbReference>
<proteinExistence type="inferred from homology"/>
<keyword evidence="4" id="KW-0633">Potassium transport</keyword>
<dbReference type="InterPro" id="IPR002110">
    <property type="entry name" value="Ankyrin_rpt"/>
</dbReference>